<reference evidence="1 2" key="1">
    <citation type="submission" date="2014-06" db="EMBL/GenBank/DDBJ databases">
        <title>Functional and comparative genomic analyses of the Drosophila gut microbiota identify candidate symbiosis factors.</title>
        <authorList>
            <person name="Newell P.D."/>
            <person name="Chaston J.M."/>
            <person name="Douglas A.E."/>
        </authorList>
    </citation>
    <scope>NUCLEOTIDE SEQUENCE [LARGE SCALE GENOMIC DNA]</scope>
    <source>
        <strain evidence="1 2">DmCS_006</strain>
    </source>
</reference>
<dbReference type="Proteomes" id="UP000029448">
    <property type="component" value="Unassembled WGS sequence"/>
</dbReference>
<accession>A0A094YMP2</accession>
<organism evidence="1 2">
    <name type="scientific">Acetobacter tropicalis</name>
    <dbReference type="NCBI Taxonomy" id="104102"/>
    <lineage>
        <taxon>Bacteria</taxon>
        <taxon>Pseudomonadati</taxon>
        <taxon>Pseudomonadota</taxon>
        <taxon>Alphaproteobacteria</taxon>
        <taxon>Acetobacterales</taxon>
        <taxon>Acetobacteraceae</taxon>
        <taxon>Acetobacter</taxon>
    </lineage>
</organism>
<keyword evidence="2" id="KW-1185">Reference proteome</keyword>
<dbReference type="AlphaFoldDB" id="A0A094YMP2"/>
<dbReference type="EMBL" id="JOKM01000062">
    <property type="protein sequence ID" value="KGB23300.1"/>
    <property type="molecule type" value="Genomic_DNA"/>
</dbReference>
<dbReference type="STRING" id="104102.AtDm6_1735"/>
<evidence type="ECO:0000313" key="1">
    <source>
        <dbReference type="EMBL" id="KGB23300.1"/>
    </source>
</evidence>
<sequence>MQPTRRTPRRWRRDTYQKDRLFPFSMLFLPRQEHAALHTGTLAGTG</sequence>
<name>A0A094YMP2_9PROT</name>
<protein>
    <submittedName>
        <fullName evidence="1">Uncharacterized protein</fullName>
    </submittedName>
</protein>
<comment type="caution">
    <text evidence="1">The sequence shown here is derived from an EMBL/GenBank/DDBJ whole genome shotgun (WGS) entry which is preliminary data.</text>
</comment>
<gene>
    <name evidence="1" type="ORF">AtDm6_1735</name>
</gene>
<proteinExistence type="predicted"/>
<evidence type="ECO:0000313" key="2">
    <source>
        <dbReference type="Proteomes" id="UP000029448"/>
    </source>
</evidence>